<dbReference type="InterPro" id="IPR014001">
    <property type="entry name" value="Helicase_ATP-bd"/>
</dbReference>
<reference evidence="8" key="1">
    <citation type="journal article" date="2019" name="Environ. Microbiol.">
        <title>Fungal ecological strategies reflected in gene transcription - a case study of two litter decomposers.</title>
        <authorList>
            <person name="Barbi F."/>
            <person name="Kohler A."/>
            <person name="Barry K."/>
            <person name="Baskaran P."/>
            <person name="Daum C."/>
            <person name="Fauchery L."/>
            <person name="Ihrmark K."/>
            <person name="Kuo A."/>
            <person name="LaButti K."/>
            <person name="Lipzen A."/>
            <person name="Morin E."/>
            <person name="Grigoriev I.V."/>
            <person name="Henrissat B."/>
            <person name="Lindahl B."/>
            <person name="Martin F."/>
        </authorList>
    </citation>
    <scope>NUCLEOTIDE SEQUENCE</scope>
    <source>
        <strain evidence="8">JB14</strain>
    </source>
</reference>
<proteinExistence type="inferred from homology"/>
<dbReference type="PROSITE" id="PS51192">
    <property type="entry name" value="HELICASE_ATP_BIND_1"/>
    <property type="match status" value="1"/>
</dbReference>
<dbReference type="AlphaFoldDB" id="A0A6A4IHL0"/>
<evidence type="ECO:0000256" key="5">
    <source>
        <dbReference type="ARBA" id="ARBA00034808"/>
    </source>
</evidence>
<protein>
    <recommendedName>
        <fullName evidence="5">DNA 3'-5' helicase</fullName>
        <ecNumber evidence="5">5.6.2.4</ecNumber>
    </recommendedName>
</protein>
<dbReference type="GO" id="GO:0043138">
    <property type="term" value="F:3'-5' DNA helicase activity"/>
    <property type="evidence" value="ECO:0007669"/>
    <property type="project" value="UniProtKB-EC"/>
</dbReference>
<gene>
    <name evidence="8" type="ORF">BT96DRAFT_805872</name>
    <name evidence="7" type="ORF">BT96DRAFT_806002</name>
</gene>
<dbReference type="Proteomes" id="UP000799118">
    <property type="component" value="Unassembled WGS sequence"/>
</dbReference>
<dbReference type="PANTHER" id="PTHR13710:SF105">
    <property type="entry name" value="ATP-DEPENDENT DNA HELICASE Q1"/>
    <property type="match status" value="1"/>
</dbReference>
<organism evidence="8 9">
    <name type="scientific">Gymnopus androsaceus JB14</name>
    <dbReference type="NCBI Taxonomy" id="1447944"/>
    <lineage>
        <taxon>Eukaryota</taxon>
        <taxon>Fungi</taxon>
        <taxon>Dikarya</taxon>
        <taxon>Basidiomycota</taxon>
        <taxon>Agaricomycotina</taxon>
        <taxon>Agaricomycetes</taxon>
        <taxon>Agaricomycetidae</taxon>
        <taxon>Agaricales</taxon>
        <taxon>Marasmiineae</taxon>
        <taxon>Omphalotaceae</taxon>
        <taxon>Gymnopus</taxon>
    </lineage>
</organism>
<dbReference type="GO" id="GO:0005737">
    <property type="term" value="C:cytoplasm"/>
    <property type="evidence" value="ECO:0007669"/>
    <property type="project" value="TreeGrafter"/>
</dbReference>
<dbReference type="GO" id="GO:0005694">
    <property type="term" value="C:chromosome"/>
    <property type="evidence" value="ECO:0007669"/>
    <property type="project" value="TreeGrafter"/>
</dbReference>
<dbReference type="InterPro" id="IPR027417">
    <property type="entry name" value="P-loop_NTPase"/>
</dbReference>
<comment type="similarity">
    <text evidence="1">Belongs to the helicase family. RecQ subfamily.</text>
</comment>
<feature type="domain" description="Helicase ATP-binding" evidence="6">
    <location>
        <begin position="1"/>
        <end position="82"/>
    </location>
</feature>
<dbReference type="PANTHER" id="PTHR13710">
    <property type="entry name" value="DNA HELICASE RECQ FAMILY MEMBER"/>
    <property type="match status" value="1"/>
</dbReference>
<dbReference type="Pfam" id="PF00270">
    <property type="entry name" value="DEAD"/>
    <property type="match status" value="1"/>
</dbReference>
<keyword evidence="2" id="KW-0238">DNA-binding</keyword>
<evidence type="ECO:0000313" key="8">
    <source>
        <dbReference type="EMBL" id="KAE9410029.1"/>
    </source>
</evidence>
<dbReference type="GO" id="GO:0009378">
    <property type="term" value="F:four-way junction helicase activity"/>
    <property type="evidence" value="ECO:0007669"/>
    <property type="project" value="TreeGrafter"/>
</dbReference>
<evidence type="ECO:0000256" key="1">
    <source>
        <dbReference type="ARBA" id="ARBA00005446"/>
    </source>
</evidence>
<evidence type="ECO:0000259" key="6">
    <source>
        <dbReference type="PROSITE" id="PS51192"/>
    </source>
</evidence>
<name>A0A6A4IHL0_9AGAR</name>
<evidence type="ECO:0000256" key="3">
    <source>
        <dbReference type="ARBA" id="ARBA00023235"/>
    </source>
</evidence>
<comment type="catalytic activity">
    <reaction evidence="4">
        <text>Couples ATP hydrolysis with the unwinding of duplex DNA by translocating in the 3'-5' direction.</text>
        <dbReference type="EC" id="5.6.2.4"/>
    </reaction>
</comment>
<evidence type="ECO:0000256" key="4">
    <source>
        <dbReference type="ARBA" id="ARBA00034617"/>
    </source>
</evidence>
<evidence type="ECO:0000313" key="9">
    <source>
        <dbReference type="Proteomes" id="UP000799118"/>
    </source>
</evidence>
<dbReference type="EMBL" id="ML769386">
    <property type="protein sequence ID" value="KAE9410029.1"/>
    <property type="molecule type" value="Genomic_DNA"/>
</dbReference>
<dbReference type="GO" id="GO:0000724">
    <property type="term" value="P:double-strand break repair via homologous recombination"/>
    <property type="evidence" value="ECO:0007669"/>
    <property type="project" value="TreeGrafter"/>
</dbReference>
<accession>A0A6A4IHL0</accession>
<dbReference type="InterPro" id="IPR011545">
    <property type="entry name" value="DEAD/DEAH_box_helicase_dom"/>
</dbReference>
<keyword evidence="9" id="KW-1185">Reference proteome</keyword>
<evidence type="ECO:0000313" key="7">
    <source>
        <dbReference type="EMBL" id="KAE9410024.1"/>
    </source>
</evidence>
<evidence type="ECO:0000256" key="2">
    <source>
        <dbReference type="ARBA" id="ARBA00023125"/>
    </source>
</evidence>
<keyword evidence="3" id="KW-0413">Isomerase</keyword>
<dbReference type="SUPFAM" id="SSF52540">
    <property type="entry name" value="P-loop containing nucleoside triphosphate hydrolases"/>
    <property type="match status" value="1"/>
</dbReference>
<dbReference type="GO" id="GO:0005524">
    <property type="term" value="F:ATP binding"/>
    <property type="evidence" value="ECO:0007669"/>
    <property type="project" value="InterPro"/>
</dbReference>
<sequence length="82" mass="9560">MALSHRFNELFRDGKFRNRLEAVIVDEAHCIDEWGGDDFRPLYRQLSRLRSFTGQDVPFIACTATCRTETFDVLWDTLAFGN</sequence>
<dbReference type="OrthoDB" id="2499463at2759"/>
<dbReference type="Gene3D" id="3.40.50.300">
    <property type="entry name" value="P-loop containing nucleotide triphosphate hydrolases"/>
    <property type="match status" value="1"/>
</dbReference>
<dbReference type="EMBL" id="ML769386">
    <property type="protein sequence ID" value="KAE9410024.1"/>
    <property type="molecule type" value="Genomic_DNA"/>
</dbReference>
<dbReference type="GO" id="GO:0003677">
    <property type="term" value="F:DNA binding"/>
    <property type="evidence" value="ECO:0007669"/>
    <property type="project" value="UniProtKB-KW"/>
</dbReference>
<dbReference type="EC" id="5.6.2.4" evidence="5"/>